<dbReference type="InterPro" id="IPR015330">
    <property type="entry name" value="DNA_primase/pol_bifunc_N"/>
</dbReference>
<dbReference type="CDD" id="cd04859">
    <property type="entry name" value="Prim_Pol"/>
    <property type="match status" value="1"/>
</dbReference>
<dbReference type="RefSeq" id="WP_330157307.1">
    <property type="nucleotide sequence ID" value="NZ_BAAAJA010000018.1"/>
</dbReference>
<dbReference type="Proteomes" id="UP001348641">
    <property type="component" value="Unassembled WGS sequence"/>
</dbReference>
<sequence>MSTNANDPRPGLAEGRGVELTTELAESIVTDPAVRLRAALYYAARGWPVFPCEPDGKAPLGALVRHGVKDATTEPARITAWWSRRPDANVAIATGAPAVDVIDVDNKPDGDGFAAFNRLVRAGMLAGTLALVRTPSGGIHAYRTGTDQGCGRLGNHFIDFKARGGYVIAPPSTVQGRPYVLTEQRPTGTPVDWARIKRILDPPKPPRAVAPSADRAPRGVGALVDWLSGQREGNRNNALFWAACRAVESGAAGADLDQLLAAAVGIGLPESAARATIMSALRRKEVSG</sequence>
<evidence type="ECO:0000259" key="2">
    <source>
        <dbReference type="SMART" id="SM00943"/>
    </source>
</evidence>
<accession>A0ABU7KLA3</accession>
<feature type="domain" description="DNA primase/polymerase bifunctional N-terminal" evidence="2">
    <location>
        <begin position="39"/>
        <end position="194"/>
    </location>
</feature>
<comment type="caution">
    <text evidence="3">The sequence shown here is derived from an EMBL/GenBank/DDBJ whole genome shotgun (WGS) entry which is preliminary data.</text>
</comment>
<dbReference type="SMART" id="SM00942">
    <property type="entry name" value="PriCT_1"/>
    <property type="match status" value="1"/>
</dbReference>
<reference evidence="3 4" key="1">
    <citation type="submission" date="2023-07" db="EMBL/GenBank/DDBJ databases">
        <authorList>
            <person name="Girao M."/>
            <person name="Carvalho M.F."/>
        </authorList>
    </citation>
    <scope>NUCLEOTIDE SEQUENCE [LARGE SCALE GENOMIC DNA]</scope>
    <source>
        <strain evidence="3 4">66/93</strain>
    </source>
</reference>
<dbReference type="SMART" id="SM00943">
    <property type="entry name" value="Prim-Pol"/>
    <property type="match status" value="1"/>
</dbReference>
<name>A0ABU7KLA3_9ACTN</name>
<dbReference type="SUPFAM" id="SSF56747">
    <property type="entry name" value="Prim-pol domain"/>
    <property type="match status" value="1"/>
</dbReference>
<protein>
    <submittedName>
        <fullName evidence="3">Bifunctional DNA primase/polymerase</fullName>
    </submittedName>
</protein>
<organism evidence="3 4">
    <name type="scientific">Nocardiopsis tropica</name>
    <dbReference type="NCBI Taxonomy" id="109330"/>
    <lineage>
        <taxon>Bacteria</taxon>
        <taxon>Bacillati</taxon>
        <taxon>Actinomycetota</taxon>
        <taxon>Actinomycetes</taxon>
        <taxon>Streptosporangiales</taxon>
        <taxon>Nocardiopsidaceae</taxon>
        <taxon>Nocardiopsis</taxon>
    </lineage>
</organism>
<dbReference type="InterPro" id="IPR014820">
    <property type="entry name" value="PriCT_1"/>
</dbReference>
<gene>
    <name evidence="3" type="ORF">Q8A49_06090</name>
</gene>
<proteinExistence type="predicted"/>
<evidence type="ECO:0000313" key="4">
    <source>
        <dbReference type="Proteomes" id="UP001348641"/>
    </source>
</evidence>
<dbReference type="Pfam" id="PF09250">
    <property type="entry name" value="Prim-Pol"/>
    <property type="match status" value="1"/>
</dbReference>
<evidence type="ECO:0000259" key="1">
    <source>
        <dbReference type="SMART" id="SM00942"/>
    </source>
</evidence>
<feature type="domain" description="Primase C-terminal 1" evidence="1">
    <location>
        <begin position="224"/>
        <end position="284"/>
    </location>
</feature>
<dbReference type="EMBL" id="JAUUCC010000010">
    <property type="protein sequence ID" value="MEE2050066.1"/>
    <property type="molecule type" value="Genomic_DNA"/>
</dbReference>
<evidence type="ECO:0000313" key="3">
    <source>
        <dbReference type="EMBL" id="MEE2050066.1"/>
    </source>
</evidence>